<gene>
    <name evidence="10" type="ORF">C7M84_024227</name>
</gene>
<organism evidence="10 11">
    <name type="scientific">Penaeus vannamei</name>
    <name type="common">Whiteleg shrimp</name>
    <name type="synonym">Litopenaeus vannamei</name>
    <dbReference type="NCBI Taxonomy" id="6689"/>
    <lineage>
        <taxon>Eukaryota</taxon>
        <taxon>Metazoa</taxon>
        <taxon>Ecdysozoa</taxon>
        <taxon>Arthropoda</taxon>
        <taxon>Crustacea</taxon>
        <taxon>Multicrustacea</taxon>
        <taxon>Malacostraca</taxon>
        <taxon>Eumalacostraca</taxon>
        <taxon>Eucarida</taxon>
        <taxon>Decapoda</taxon>
        <taxon>Dendrobranchiata</taxon>
        <taxon>Penaeoidea</taxon>
        <taxon>Penaeidae</taxon>
        <taxon>Penaeus</taxon>
    </lineage>
</organism>
<evidence type="ECO:0000256" key="7">
    <source>
        <dbReference type="ARBA" id="ARBA00023136"/>
    </source>
</evidence>
<reference evidence="10 11" key="1">
    <citation type="submission" date="2018-04" db="EMBL/GenBank/DDBJ databases">
        <authorList>
            <person name="Zhang X."/>
            <person name="Yuan J."/>
            <person name="Li F."/>
            <person name="Xiang J."/>
        </authorList>
    </citation>
    <scope>NUCLEOTIDE SEQUENCE [LARGE SCALE GENOMIC DNA]</scope>
    <source>
        <tissue evidence="10">Muscle</tissue>
    </source>
</reference>
<keyword evidence="4" id="KW-0812">Transmembrane</keyword>
<dbReference type="EMBL" id="QCYY01000797">
    <property type="protein sequence ID" value="ROT82612.1"/>
    <property type="molecule type" value="Genomic_DNA"/>
</dbReference>
<comment type="similarity">
    <text evidence="2 9">Belongs to the sulfotransferase 2 family.</text>
</comment>
<dbReference type="PANTHER" id="PTHR12137:SF54">
    <property type="entry name" value="CARBOHYDRATE SULFOTRANSFERASE"/>
    <property type="match status" value="1"/>
</dbReference>
<sequence length="292" mass="34357">MHVVEGHKDPSSVLDRRRSNMLAKCRGLDTSYPATWLTNVTRGLSVCVPPKAGHTSWGRVKRELSQVGPIDGSTKILSVRHPLVRLTSAYRDKYLDGKPLHRTPEPKKTWIWWRRYWFPALLSRGDIPPPRWMTLEVRSTQTLPDPCQRVAKENMYVYLKARELEKPWHQSRFQNTTFSFQDFLNHVLWTARLRQLDYHWAPQTCLCNPCKVRYDYVLHLENIGHELDHVLRDLGIAQEIPVPRVHVTKDDDRMSDAGYYKDVPQEIMRQIYSLFRYDFDVLNYSRSLGDLV</sequence>
<dbReference type="GO" id="GO:0008146">
    <property type="term" value="F:sulfotransferase activity"/>
    <property type="evidence" value="ECO:0007669"/>
    <property type="project" value="InterPro"/>
</dbReference>
<evidence type="ECO:0000256" key="5">
    <source>
        <dbReference type="ARBA" id="ARBA00022989"/>
    </source>
</evidence>
<accession>A0A3R7MPP6</accession>
<evidence type="ECO:0000256" key="3">
    <source>
        <dbReference type="ARBA" id="ARBA00022679"/>
    </source>
</evidence>
<keyword evidence="6 9" id="KW-0333">Golgi apparatus</keyword>
<evidence type="ECO:0000256" key="4">
    <source>
        <dbReference type="ARBA" id="ARBA00022692"/>
    </source>
</evidence>
<evidence type="ECO:0000313" key="11">
    <source>
        <dbReference type="Proteomes" id="UP000283509"/>
    </source>
</evidence>
<evidence type="ECO:0000256" key="2">
    <source>
        <dbReference type="ARBA" id="ARBA00006339"/>
    </source>
</evidence>
<evidence type="ECO:0000256" key="8">
    <source>
        <dbReference type="ARBA" id="ARBA00023180"/>
    </source>
</evidence>
<dbReference type="OrthoDB" id="9896530at2759"/>
<proteinExistence type="inferred from homology"/>
<name>A0A3R7MPP6_PENVA</name>
<dbReference type="Pfam" id="PF03567">
    <property type="entry name" value="Sulfotransfer_2"/>
    <property type="match status" value="1"/>
</dbReference>
<evidence type="ECO:0000256" key="9">
    <source>
        <dbReference type="RuleBase" id="RU364020"/>
    </source>
</evidence>
<evidence type="ECO:0000313" key="10">
    <source>
        <dbReference type="EMBL" id="ROT82612.1"/>
    </source>
</evidence>
<keyword evidence="5" id="KW-1133">Transmembrane helix</keyword>
<dbReference type="GO" id="GO:0000139">
    <property type="term" value="C:Golgi membrane"/>
    <property type="evidence" value="ECO:0007669"/>
    <property type="project" value="UniProtKB-SubCell"/>
</dbReference>
<comment type="caution">
    <text evidence="10">The sequence shown here is derived from an EMBL/GenBank/DDBJ whole genome shotgun (WGS) entry which is preliminary data.</text>
</comment>
<keyword evidence="8 9" id="KW-0325">Glycoprotein</keyword>
<dbReference type="PANTHER" id="PTHR12137">
    <property type="entry name" value="CARBOHYDRATE SULFOTRANSFERASE"/>
    <property type="match status" value="1"/>
</dbReference>
<dbReference type="EC" id="2.8.2.-" evidence="9"/>
<keyword evidence="3 9" id="KW-0808">Transferase</keyword>
<dbReference type="InterPro" id="IPR018011">
    <property type="entry name" value="Carb_sulfotrans_8-10"/>
</dbReference>
<reference evidence="10 11" key="2">
    <citation type="submission" date="2019-01" db="EMBL/GenBank/DDBJ databases">
        <title>The decoding of complex shrimp genome reveals the adaptation for benthos swimmer, frequently molting mechanism and breeding impact on genome.</title>
        <authorList>
            <person name="Sun Y."/>
            <person name="Gao Y."/>
            <person name="Yu Y."/>
        </authorList>
    </citation>
    <scope>NUCLEOTIDE SEQUENCE [LARGE SCALE GENOMIC DNA]</scope>
    <source>
        <tissue evidence="10">Muscle</tissue>
    </source>
</reference>
<keyword evidence="7" id="KW-0472">Membrane</keyword>
<keyword evidence="9" id="KW-0119">Carbohydrate metabolism</keyword>
<comment type="subcellular location">
    <subcellularLocation>
        <location evidence="1 9">Golgi apparatus membrane</location>
        <topology evidence="1 9">Single-pass type II membrane protein</topology>
    </subcellularLocation>
</comment>
<dbReference type="Proteomes" id="UP000283509">
    <property type="component" value="Unassembled WGS sequence"/>
</dbReference>
<keyword evidence="9" id="KW-0735">Signal-anchor</keyword>
<dbReference type="GO" id="GO:0016051">
    <property type="term" value="P:carbohydrate biosynthetic process"/>
    <property type="evidence" value="ECO:0007669"/>
    <property type="project" value="InterPro"/>
</dbReference>
<protein>
    <recommendedName>
        <fullName evidence="9">Carbohydrate sulfotransferase</fullName>
        <ecNumber evidence="9">2.8.2.-</ecNumber>
    </recommendedName>
</protein>
<dbReference type="AlphaFoldDB" id="A0A3R7MPP6"/>
<keyword evidence="11" id="KW-1185">Reference proteome</keyword>
<evidence type="ECO:0000256" key="1">
    <source>
        <dbReference type="ARBA" id="ARBA00004323"/>
    </source>
</evidence>
<dbReference type="InterPro" id="IPR005331">
    <property type="entry name" value="Sulfotransferase"/>
</dbReference>
<evidence type="ECO:0000256" key="6">
    <source>
        <dbReference type="ARBA" id="ARBA00023034"/>
    </source>
</evidence>